<reference evidence="2 3" key="1">
    <citation type="submission" date="2019-02" db="EMBL/GenBank/DDBJ databases">
        <title>The Batch Genome Submission of Acinetobacter spp. strains.</title>
        <authorList>
            <person name="Qin J."/>
            <person name="Hu Y."/>
            <person name="Ye H."/>
            <person name="Wei L."/>
            <person name="Feng Y."/>
            <person name="Zong Z."/>
        </authorList>
    </citation>
    <scope>NUCLEOTIDE SEQUENCE [LARGE SCALE GENOMIC DNA]</scope>
    <source>
        <strain evidence="2 3">WCHAP100012</strain>
    </source>
</reference>
<sequence length="64" mass="7761">MSKRRIKNKRKNNPKKQNKVSLQTQAEMKLEVLKIYSNVFRLIAHSFSGFKFVDWIKNLIKEYF</sequence>
<proteinExistence type="predicted"/>
<organism evidence="2 3">
    <name type="scientific">Acinetobacter pittii</name>
    <name type="common">Acinetobacter genomosp. 3</name>
    <dbReference type="NCBI Taxonomy" id="48296"/>
    <lineage>
        <taxon>Bacteria</taxon>
        <taxon>Pseudomonadati</taxon>
        <taxon>Pseudomonadota</taxon>
        <taxon>Gammaproteobacteria</taxon>
        <taxon>Moraxellales</taxon>
        <taxon>Moraxellaceae</taxon>
        <taxon>Acinetobacter</taxon>
        <taxon>Acinetobacter calcoaceticus/baumannii complex</taxon>
    </lineage>
</organism>
<dbReference type="EMBL" id="SGTH01000006">
    <property type="protein sequence ID" value="RZH26950.1"/>
    <property type="molecule type" value="Genomic_DNA"/>
</dbReference>
<dbReference type="RefSeq" id="WP_130173698.1">
    <property type="nucleotide sequence ID" value="NZ_SGTH01000006.1"/>
</dbReference>
<feature type="region of interest" description="Disordered" evidence="1">
    <location>
        <begin position="1"/>
        <end position="20"/>
    </location>
</feature>
<protein>
    <submittedName>
        <fullName evidence="2">Uncharacterized protein</fullName>
    </submittedName>
</protein>
<feature type="compositionally biased region" description="Basic residues" evidence="1">
    <location>
        <begin position="1"/>
        <end position="18"/>
    </location>
</feature>
<evidence type="ECO:0000256" key="1">
    <source>
        <dbReference type="SAM" id="MobiDB-lite"/>
    </source>
</evidence>
<accession>A0AAE8G7R9</accession>
<dbReference type="AlphaFoldDB" id="A0AAE8G7R9"/>
<comment type="caution">
    <text evidence="2">The sequence shown here is derived from an EMBL/GenBank/DDBJ whole genome shotgun (WGS) entry which is preliminary data.</text>
</comment>
<gene>
    <name evidence="2" type="ORF">EXD98_13985</name>
</gene>
<dbReference type="Proteomes" id="UP000294065">
    <property type="component" value="Unassembled WGS sequence"/>
</dbReference>
<name>A0AAE8G7R9_ACIPI</name>
<evidence type="ECO:0000313" key="3">
    <source>
        <dbReference type="Proteomes" id="UP000294065"/>
    </source>
</evidence>
<evidence type="ECO:0000313" key="2">
    <source>
        <dbReference type="EMBL" id="RZH26950.1"/>
    </source>
</evidence>